<feature type="transmembrane region" description="Helical" evidence="1">
    <location>
        <begin position="63"/>
        <end position="87"/>
    </location>
</feature>
<gene>
    <name evidence="2" type="ORF">UFOPK3937_00749</name>
</gene>
<feature type="transmembrane region" description="Helical" evidence="1">
    <location>
        <begin position="21"/>
        <end position="43"/>
    </location>
</feature>
<name>A0A6J7MK09_9ZZZZ</name>
<keyword evidence="1" id="KW-0812">Transmembrane</keyword>
<organism evidence="2">
    <name type="scientific">freshwater metagenome</name>
    <dbReference type="NCBI Taxonomy" id="449393"/>
    <lineage>
        <taxon>unclassified sequences</taxon>
        <taxon>metagenomes</taxon>
        <taxon>ecological metagenomes</taxon>
    </lineage>
</organism>
<keyword evidence="1" id="KW-0472">Membrane</keyword>
<proteinExistence type="predicted"/>
<feature type="transmembrane region" description="Helical" evidence="1">
    <location>
        <begin position="125"/>
        <end position="145"/>
    </location>
</feature>
<sequence>MNFDIKRLLPNDLSIFQGFRPIRFITALYLLLVIVRSCIHLFTSDGGAHSIAGVDTSVAGGNNIIAMFHQWGATQLILGVLLCILFFRYPGLTPLIVLTLALDPVMRFISGHIKSLTTTGTPPGASLNGPAFYTLLILFIVSLMGKKSKRDNSGL</sequence>
<feature type="transmembrane region" description="Helical" evidence="1">
    <location>
        <begin position="94"/>
        <end position="113"/>
    </location>
</feature>
<dbReference type="EMBL" id="CAFBOJ010000073">
    <property type="protein sequence ID" value="CAB4981321.1"/>
    <property type="molecule type" value="Genomic_DNA"/>
</dbReference>
<evidence type="ECO:0000256" key="1">
    <source>
        <dbReference type="SAM" id="Phobius"/>
    </source>
</evidence>
<keyword evidence="1" id="KW-1133">Transmembrane helix</keyword>
<protein>
    <submittedName>
        <fullName evidence="2">Unannotated protein</fullName>
    </submittedName>
</protein>
<dbReference type="AlphaFoldDB" id="A0A6J7MK09"/>
<accession>A0A6J7MK09</accession>
<evidence type="ECO:0000313" key="2">
    <source>
        <dbReference type="EMBL" id="CAB4981321.1"/>
    </source>
</evidence>
<reference evidence="2" key="1">
    <citation type="submission" date="2020-05" db="EMBL/GenBank/DDBJ databases">
        <authorList>
            <person name="Chiriac C."/>
            <person name="Salcher M."/>
            <person name="Ghai R."/>
            <person name="Kavagutti S V."/>
        </authorList>
    </citation>
    <scope>NUCLEOTIDE SEQUENCE</scope>
</reference>